<dbReference type="PANTHER" id="PTHR24104:SF25">
    <property type="entry name" value="PROTEIN LIN-41"/>
    <property type="match status" value="1"/>
</dbReference>
<dbReference type="GO" id="GO:0000209">
    <property type="term" value="P:protein polyubiquitination"/>
    <property type="evidence" value="ECO:0007669"/>
    <property type="project" value="TreeGrafter"/>
</dbReference>
<dbReference type="Gene3D" id="2.120.10.30">
    <property type="entry name" value="TolB, C-terminal domain"/>
    <property type="match status" value="1"/>
</dbReference>
<feature type="compositionally biased region" description="Low complexity" evidence="3">
    <location>
        <begin position="143"/>
        <end position="164"/>
    </location>
</feature>
<gene>
    <name evidence="4" type="ORF">BOX15_Mlig003287g1</name>
</gene>
<comment type="caution">
    <text evidence="4">The sequence shown here is derived from an EMBL/GenBank/DDBJ whole genome shotgun (WGS) entry which is preliminary data.</text>
</comment>
<feature type="region of interest" description="Disordered" evidence="3">
    <location>
        <begin position="143"/>
        <end position="186"/>
    </location>
</feature>
<evidence type="ECO:0000313" key="5">
    <source>
        <dbReference type="Proteomes" id="UP000215902"/>
    </source>
</evidence>
<dbReference type="PROSITE" id="PS51125">
    <property type="entry name" value="NHL"/>
    <property type="match status" value="1"/>
</dbReference>
<keyword evidence="5" id="KW-1185">Reference proteome</keyword>
<dbReference type="EMBL" id="NIVC01002541">
    <property type="protein sequence ID" value="PAA57048.1"/>
    <property type="molecule type" value="Genomic_DNA"/>
</dbReference>
<dbReference type="InterPro" id="IPR050952">
    <property type="entry name" value="TRIM-NHL_E3_ligases"/>
</dbReference>
<dbReference type="InterPro" id="IPR001258">
    <property type="entry name" value="NHL_repeat"/>
</dbReference>
<dbReference type="GO" id="GO:0043161">
    <property type="term" value="P:proteasome-mediated ubiquitin-dependent protein catabolic process"/>
    <property type="evidence" value="ECO:0007669"/>
    <property type="project" value="TreeGrafter"/>
</dbReference>
<sequence length="471" mass="51701">MRNGDLLRRQLRRWADEAQRLDAFVAECHRAIEQEADSLRAVQRSRRLRAQQQSLEQADALHKLRLGAARLRVAAQLGSAASSSSTLLVSTARRLQHRVESARQGALAWDAGEADSDPDGDAESRLARLREFASAAAADLLQAPPEPAASRLRPAASTPATASRRSLRVVGGGKRRRQPTNLTPTRELPGVHVWDVAIVRHTGSLCYRADGGSSSEADGSDVRYCPAGGKWRPLPNPSLYCLLPASSGLLAVSPDGATLGELRLSPRRPRGNLERLRCLGDRLYTSEPEFVYVTDLSGLCLQVLSGFSWAMGLWPDPDRRRLLVVNGDRRCVEIFSLDSFSHEGSLCDDEFTDDLTGVCVLGNRILVADHTAYQLHIYRADNLQFVGRLQVSSPRFLDVDSAGVVYITGDQTEYHQVTVLDPANGRQFSCGYEGSRFGEFRSPSGLAVDEVAGEIYVSDFDNERVQVFSLT</sequence>
<proteinExistence type="predicted"/>
<name>A0A267E6B2_9PLAT</name>
<dbReference type="AlphaFoldDB" id="A0A267E6B2"/>
<accession>A0A267E6B2</accession>
<dbReference type="Pfam" id="PF01436">
    <property type="entry name" value="NHL"/>
    <property type="match status" value="1"/>
</dbReference>
<evidence type="ECO:0000256" key="3">
    <source>
        <dbReference type="SAM" id="MobiDB-lite"/>
    </source>
</evidence>
<dbReference type="STRING" id="282301.A0A267E6B2"/>
<dbReference type="GO" id="GO:0061630">
    <property type="term" value="F:ubiquitin protein ligase activity"/>
    <property type="evidence" value="ECO:0007669"/>
    <property type="project" value="TreeGrafter"/>
</dbReference>
<protein>
    <submittedName>
        <fullName evidence="4">Uncharacterized protein</fullName>
    </submittedName>
</protein>
<feature type="repeat" description="NHL" evidence="2">
    <location>
        <begin position="427"/>
        <end position="471"/>
    </location>
</feature>
<evidence type="ECO:0000256" key="2">
    <source>
        <dbReference type="PROSITE-ProRule" id="PRU00504"/>
    </source>
</evidence>
<evidence type="ECO:0000256" key="1">
    <source>
        <dbReference type="ARBA" id="ARBA00022737"/>
    </source>
</evidence>
<reference evidence="4 5" key="1">
    <citation type="submission" date="2017-06" db="EMBL/GenBank/DDBJ databases">
        <title>A platform for efficient transgenesis in Macrostomum lignano, a flatworm model organism for stem cell research.</title>
        <authorList>
            <person name="Berezikov E."/>
        </authorList>
    </citation>
    <scope>NUCLEOTIDE SEQUENCE [LARGE SCALE GENOMIC DNA]</scope>
    <source>
        <strain evidence="4">DV1</strain>
        <tissue evidence="4">Whole organism</tissue>
    </source>
</reference>
<dbReference type="Proteomes" id="UP000215902">
    <property type="component" value="Unassembled WGS sequence"/>
</dbReference>
<evidence type="ECO:0000313" key="4">
    <source>
        <dbReference type="EMBL" id="PAA57048.1"/>
    </source>
</evidence>
<dbReference type="OrthoDB" id="342730at2759"/>
<dbReference type="PANTHER" id="PTHR24104">
    <property type="entry name" value="E3 UBIQUITIN-PROTEIN LIGASE NHLRC1-RELATED"/>
    <property type="match status" value="1"/>
</dbReference>
<dbReference type="InterPro" id="IPR011042">
    <property type="entry name" value="6-blade_b-propeller_TolB-like"/>
</dbReference>
<keyword evidence="1" id="KW-0677">Repeat</keyword>
<organism evidence="4 5">
    <name type="scientific">Macrostomum lignano</name>
    <dbReference type="NCBI Taxonomy" id="282301"/>
    <lineage>
        <taxon>Eukaryota</taxon>
        <taxon>Metazoa</taxon>
        <taxon>Spiralia</taxon>
        <taxon>Lophotrochozoa</taxon>
        <taxon>Platyhelminthes</taxon>
        <taxon>Rhabditophora</taxon>
        <taxon>Macrostomorpha</taxon>
        <taxon>Macrostomida</taxon>
        <taxon>Macrostomidae</taxon>
        <taxon>Macrostomum</taxon>
    </lineage>
</organism>
<dbReference type="GO" id="GO:0008270">
    <property type="term" value="F:zinc ion binding"/>
    <property type="evidence" value="ECO:0007669"/>
    <property type="project" value="UniProtKB-KW"/>
</dbReference>
<dbReference type="SUPFAM" id="SSF63825">
    <property type="entry name" value="YWTD domain"/>
    <property type="match status" value="1"/>
</dbReference>